<protein>
    <submittedName>
        <fullName evidence="3">LysM peptidoglycan-binding domain-containing protein</fullName>
    </submittedName>
</protein>
<dbReference type="Pfam" id="PF19266">
    <property type="entry name" value="CIS_tube"/>
    <property type="match status" value="1"/>
</dbReference>
<accession>A0ABX0J7S6</accession>
<sequence length="206" mass="23248">MALKKAKIIAYKKKGEETIEVLFNPNEYALDTSNNYTFKKVPNMGMPMGQFVNGGTTSLSMDLFFDTYEKGTDVRDLTKQIAQLLDIDVGHPPFVRFVWGSIDFKGVLEKVSQKFTMFLDSGIPVRATLKVTFKSNTTQKEQAATVPPEAAGQTKQKMVKEGDQLWMTAYAEYQDPKQWRGIADANGIDNPRKLKAGRRITVPKRR</sequence>
<keyword evidence="4" id="KW-1185">Reference proteome</keyword>
<comment type="caution">
    <text evidence="3">The sequence shown here is derived from an EMBL/GenBank/DDBJ whole genome shotgun (WGS) entry which is preliminary data.</text>
</comment>
<dbReference type="EMBL" id="JAAOIW010000008">
    <property type="protein sequence ID" value="NHN32420.1"/>
    <property type="molecule type" value="Genomic_DNA"/>
</dbReference>
<evidence type="ECO:0000313" key="3">
    <source>
        <dbReference type="EMBL" id="NHN32420.1"/>
    </source>
</evidence>
<dbReference type="RefSeq" id="WP_166152711.1">
    <property type="nucleotide sequence ID" value="NZ_JAAOIW010000008.1"/>
</dbReference>
<evidence type="ECO:0000259" key="2">
    <source>
        <dbReference type="PROSITE" id="PS51782"/>
    </source>
</evidence>
<dbReference type="Gene3D" id="3.10.350.10">
    <property type="entry name" value="LysM domain"/>
    <property type="match status" value="1"/>
</dbReference>
<dbReference type="InterPro" id="IPR018392">
    <property type="entry name" value="LysM"/>
</dbReference>
<feature type="domain" description="LysM" evidence="2">
    <location>
        <begin position="155"/>
        <end position="202"/>
    </location>
</feature>
<evidence type="ECO:0000256" key="1">
    <source>
        <dbReference type="SAM" id="MobiDB-lite"/>
    </source>
</evidence>
<evidence type="ECO:0000313" key="4">
    <source>
        <dbReference type="Proteomes" id="UP001165962"/>
    </source>
</evidence>
<gene>
    <name evidence="3" type="ORF">G9U52_21495</name>
</gene>
<proteinExistence type="predicted"/>
<dbReference type="InterPro" id="IPR036779">
    <property type="entry name" value="LysM_dom_sf"/>
</dbReference>
<feature type="region of interest" description="Disordered" evidence="1">
    <location>
        <begin position="184"/>
        <end position="206"/>
    </location>
</feature>
<organism evidence="3 4">
    <name type="scientific">Paenibacillus agricola</name>
    <dbReference type="NCBI Taxonomy" id="2716264"/>
    <lineage>
        <taxon>Bacteria</taxon>
        <taxon>Bacillati</taxon>
        <taxon>Bacillota</taxon>
        <taxon>Bacilli</taxon>
        <taxon>Bacillales</taxon>
        <taxon>Paenibacillaceae</taxon>
        <taxon>Paenibacillus</taxon>
    </lineage>
</organism>
<dbReference type="Proteomes" id="UP001165962">
    <property type="component" value="Unassembled WGS sequence"/>
</dbReference>
<dbReference type="PROSITE" id="PS51782">
    <property type="entry name" value="LYSM"/>
    <property type="match status" value="1"/>
</dbReference>
<name>A0ABX0J7S6_9BACL</name>
<feature type="compositionally biased region" description="Basic residues" evidence="1">
    <location>
        <begin position="193"/>
        <end position="206"/>
    </location>
</feature>
<reference evidence="3" key="1">
    <citation type="submission" date="2020-03" db="EMBL/GenBank/DDBJ databases">
        <title>Draft sequencing of Paenibacilllus sp. S3N08.</title>
        <authorList>
            <person name="Kim D.-U."/>
        </authorList>
    </citation>
    <scope>NUCLEOTIDE SEQUENCE</scope>
    <source>
        <strain evidence="3">S3N08</strain>
    </source>
</reference>
<dbReference type="InterPro" id="IPR045361">
    <property type="entry name" value="CIS_tube_prot_N"/>
</dbReference>